<dbReference type="EMBL" id="JACCJC010000028">
    <property type="protein sequence ID" value="KAF6234854.1"/>
    <property type="molecule type" value="Genomic_DNA"/>
</dbReference>
<evidence type="ECO:0000313" key="1">
    <source>
        <dbReference type="EMBL" id="KAF6234854.1"/>
    </source>
</evidence>
<dbReference type="Proteomes" id="UP000578531">
    <property type="component" value="Unassembled WGS sequence"/>
</dbReference>
<dbReference type="GeneID" id="59288731"/>
<keyword evidence="2" id="KW-1185">Reference proteome</keyword>
<comment type="caution">
    <text evidence="1">The sequence shown here is derived from an EMBL/GenBank/DDBJ whole genome shotgun (WGS) entry which is preliminary data.</text>
</comment>
<dbReference type="AlphaFoldDB" id="A0A8H6L444"/>
<sequence length="119" mass="12877">MAEQIVSGGQNSLEHGGLALLRSTFLCEEQDVAVNDVHTPFVNLEIPDRTLGFKGWRIGVCVPRETDLGNDTRSAFGGKVHNGSYSGIKSLNNLIDKTAINAIISEIVRPGHRKSCSTE</sequence>
<protein>
    <submittedName>
        <fullName evidence="1">Uncharacterized protein</fullName>
    </submittedName>
</protein>
<evidence type="ECO:0000313" key="2">
    <source>
        <dbReference type="Proteomes" id="UP000578531"/>
    </source>
</evidence>
<name>A0A8H6L444_9LECA</name>
<organism evidence="1 2">
    <name type="scientific">Letharia columbiana</name>
    <dbReference type="NCBI Taxonomy" id="112416"/>
    <lineage>
        <taxon>Eukaryota</taxon>
        <taxon>Fungi</taxon>
        <taxon>Dikarya</taxon>
        <taxon>Ascomycota</taxon>
        <taxon>Pezizomycotina</taxon>
        <taxon>Lecanoromycetes</taxon>
        <taxon>OSLEUM clade</taxon>
        <taxon>Lecanoromycetidae</taxon>
        <taxon>Lecanorales</taxon>
        <taxon>Lecanorineae</taxon>
        <taxon>Parmeliaceae</taxon>
        <taxon>Letharia</taxon>
    </lineage>
</organism>
<accession>A0A8H6L444</accession>
<reference evidence="1 2" key="1">
    <citation type="journal article" date="2020" name="Genomics">
        <title>Complete, high-quality genomes from long-read metagenomic sequencing of two wolf lichen thalli reveals enigmatic genome architecture.</title>
        <authorList>
            <person name="McKenzie S.K."/>
            <person name="Walston R.F."/>
            <person name="Allen J.L."/>
        </authorList>
    </citation>
    <scope>NUCLEOTIDE SEQUENCE [LARGE SCALE GENOMIC DNA]</scope>
    <source>
        <strain evidence="1">WasteWater2</strain>
    </source>
</reference>
<proteinExistence type="predicted"/>
<dbReference type="RefSeq" id="XP_037164243.1">
    <property type="nucleotide sequence ID" value="XM_037308979.1"/>
</dbReference>
<gene>
    <name evidence="1" type="ORF">HO173_007074</name>
</gene>